<name>A0A401UBK5_9BACT</name>
<dbReference type="CDD" id="cd07984">
    <property type="entry name" value="LPLAT_LABLAT-like"/>
    <property type="match status" value="1"/>
</dbReference>
<keyword evidence="2" id="KW-1003">Cell membrane</keyword>
<dbReference type="Proteomes" id="UP000288227">
    <property type="component" value="Unassembled WGS sequence"/>
</dbReference>
<comment type="subcellular location">
    <subcellularLocation>
        <location evidence="1">Cell inner membrane</location>
    </subcellularLocation>
</comment>
<dbReference type="GO" id="GO:0005886">
    <property type="term" value="C:plasma membrane"/>
    <property type="evidence" value="ECO:0007669"/>
    <property type="project" value="UniProtKB-SubCell"/>
</dbReference>
<evidence type="ECO:0000256" key="5">
    <source>
        <dbReference type="ARBA" id="ARBA00023136"/>
    </source>
</evidence>
<dbReference type="SUPFAM" id="SSF69593">
    <property type="entry name" value="Glycerol-3-phosphate (1)-acyltransferase"/>
    <property type="match status" value="1"/>
</dbReference>
<dbReference type="PANTHER" id="PTHR30606">
    <property type="entry name" value="LIPID A BIOSYNTHESIS LAUROYL ACYLTRANSFERASE"/>
    <property type="match status" value="1"/>
</dbReference>
<dbReference type="AlphaFoldDB" id="A0A401UBK5"/>
<evidence type="ECO:0000313" key="8">
    <source>
        <dbReference type="Proteomes" id="UP000288227"/>
    </source>
</evidence>
<dbReference type="GO" id="GO:0016746">
    <property type="term" value="F:acyltransferase activity"/>
    <property type="evidence" value="ECO:0007669"/>
    <property type="project" value="UniProtKB-KW"/>
</dbReference>
<dbReference type="InterPro" id="IPR004960">
    <property type="entry name" value="LipA_acyltrans"/>
</dbReference>
<keyword evidence="3" id="KW-0997">Cell inner membrane</keyword>
<evidence type="ECO:0000313" key="7">
    <source>
        <dbReference type="EMBL" id="GCC52265.1"/>
    </source>
</evidence>
<dbReference type="Pfam" id="PF03279">
    <property type="entry name" value="Lip_A_acyltrans"/>
    <property type="match status" value="1"/>
</dbReference>
<evidence type="ECO:0000256" key="2">
    <source>
        <dbReference type="ARBA" id="ARBA00022475"/>
    </source>
</evidence>
<keyword evidence="4 7" id="KW-0808">Transferase</keyword>
<sequence length="306" mass="35191">MSGIKNFIRPIRYALVYWLVRFLIAISNALPRKIWLKVCGALGWVAYHVASQTRKLMHTHIRIAFPELKDEEVKTLAKRNFVMLGKNTGEILRATSIRTLEDMEKFLVIHDYENFEAAKAQNRGVIFLTCHIGAFDLQVTYMSLKGMRPLIIGTPLKDQRLNDLLWKQRNAHGAIAVERGKEMFRLLKELKSGGSLAILIDQDTKVKSRFVNFFGRPAATPVGAATFAIKTGAVIVPTFIHLGEDGMQHMRFMPAIETTISGDEETDLIENTQRYTDFIEEQVRKHPEQWVWMHERWKTQPGQEIR</sequence>
<evidence type="ECO:0000256" key="1">
    <source>
        <dbReference type="ARBA" id="ARBA00004533"/>
    </source>
</evidence>
<keyword evidence="8" id="KW-1185">Reference proteome</keyword>
<evidence type="ECO:0000256" key="3">
    <source>
        <dbReference type="ARBA" id="ARBA00022519"/>
    </source>
</evidence>
<reference evidence="7 8" key="1">
    <citation type="submission" date="2018-11" db="EMBL/GenBank/DDBJ databases">
        <title>Chryseotalea sanarue gen. nov., sp., nov., a member of the family Cytophagaceae, isolated from a brackish lake in Hamamatsu Japan.</title>
        <authorList>
            <person name="Maejima Y."/>
            <person name="Iino T."/>
            <person name="Muraguchi Y."/>
            <person name="Fukuda K."/>
            <person name="Ohkuma M."/>
            <person name="Moriuchi R."/>
            <person name="Dohra H."/>
            <person name="Kimbara K."/>
            <person name="Shintani M."/>
        </authorList>
    </citation>
    <scope>NUCLEOTIDE SEQUENCE [LARGE SCALE GENOMIC DNA]</scope>
    <source>
        <strain evidence="7 8">Ys</strain>
    </source>
</reference>
<evidence type="ECO:0000256" key="6">
    <source>
        <dbReference type="ARBA" id="ARBA00023315"/>
    </source>
</evidence>
<dbReference type="PIRSF" id="PIRSF026649">
    <property type="entry name" value="MsbB"/>
    <property type="match status" value="1"/>
</dbReference>
<protein>
    <submittedName>
        <fullName evidence="7">Lipid A biosynthesis lauroyl acyltransferase</fullName>
    </submittedName>
</protein>
<keyword evidence="6 7" id="KW-0012">Acyltransferase</keyword>
<gene>
    <name evidence="7" type="ORF">SanaruYs_25010</name>
</gene>
<organism evidence="7 8">
    <name type="scientific">Chryseotalea sanaruensis</name>
    <dbReference type="NCBI Taxonomy" id="2482724"/>
    <lineage>
        <taxon>Bacteria</taxon>
        <taxon>Pseudomonadati</taxon>
        <taxon>Bacteroidota</taxon>
        <taxon>Cytophagia</taxon>
        <taxon>Cytophagales</taxon>
        <taxon>Chryseotaleaceae</taxon>
        <taxon>Chryseotalea</taxon>
    </lineage>
</organism>
<keyword evidence="5" id="KW-0472">Membrane</keyword>
<dbReference type="PANTHER" id="PTHR30606:SF10">
    <property type="entry name" value="PHOSPHATIDYLINOSITOL MANNOSIDE ACYLTRANSFERASE"/>
    <property type="match status" value="1"/>
</dbReference>
<dbReference type="EMBL" id="BHXQ01000004">
    <property type="protein sequence ID" value="GCC52265.1"/>
    <property type="molecule type" value="Genomic_DNA"/>
</dbReference>
<dbReference type="GO" id="GO:0009247">
    <property type="term" value="P:glycolipid biosynthetic process"/>
    <property type="evidence" value="ECO:0007669"/>
    <property type="project" value="UniProtKB-ARBA"/>
</dbReference>
<proteinExistence type="predicted"/>
<accession>A0A401UBK5</accession>
<comment type="caution">
    <text evidence="7">The sequence shown here is derived from an EMBL/GenBank/DDBJ whole genome shotgun (WGS) entry which is preliminary data.</text>
</comment>
<evidence type="ECO:0000256" key="4">
    <source>
        <dbReference type="ARBA" id="ARBA00022679"/>
    </source>
</evidence>